<gene>
    <name evidence="1" type="ORF">IC621_15610</name>
</gene>
<evidence type="ECO:0000313" key="2">
    <source>
        <dbReference type="Proteomes" id="UP000626844"/>
    </source>
</evidence>
<dbReference type="Proteomes" id="UP000626844">
    <property type="component" value="Unassembled WGS sequence"/>
</dbReference>
<sequence>MAKFSLNSNHTLDKLDIPSLVADKVKCGNIDNISRTIFYANFFTRHPEIKWAFLASMVSRNAGWCMTDLEGSLFKNVLTKKERNLLFLTYEDANWLIFSDASPQLLLYEISKATNTPLFNLLRRFNVSEFMIREWYEFWKNKNGQRLLTSLIINEQNLIQRPVLQNKLFKKFVFKTFPYKFQDFMHFSTIIFPTLDGELYGFSVHGFLYLKNRIELGKRLSWLLFHPCYFQEFLRFSTTVVHTGSRYDFEKHVLHNSKRSTPFLRTTYPEVTHHIDEKDRNWFHGQSLNKFYHYPRIPKKIEITEWYLKKQQQLKLLAIVEEYLNVRKHKPEEHP</sequence>
<proteinExistence type="predicted"/>
<evidence type="ECO:0000313" key="1">
    <source>
        <dbReference type="EMBL" id="MBD1381663.1"/>
    </source>
</evidence>
<name>A0A926RXA5_9BACI</name>
<protein>
    <submittedName>
        <fullName evidence="1">DUF2515 family protein</fullName>
    </submittedName>
</protein>
<dbReference type="EMBL" id="JACXAI010000020">
    <property type="protein sequence ID" value="MBD1381663.1"/>
    <property type="molecule type" value="Genomic_DNA"/>
</dbReference>
<dbReference type="AlphaFoldDB" id="A0A926RXA5"/>
<dbReference type="Pfam" id="PF10720">
    <property type="entry name" value="DUF2515"/>
    <property type="match status" value="1"/>
</dbReference>
<reference evidence="1" key="1">
    <citation type="submission" date="2020-09" db="EMBL/GenBank/DDBJ databases">
        <title>A novel bacterium of genus Bacillus, isolated from South China Sea.</title>
        <authorList>
            <person name="Huang H."/>
            <person name="Mo K."/>
            <person name="Hu Y."/>
        </authorList>
    </citation>
    <scope>NUCLEOTIDE SEQUENCE</scope>
    <source>
        <strain evidence="1">IB182487</strain>
    </source>
</reference>
<keyword evidence="2" id="KW-1185">Reference proteome</keyword>
<dbReference type="InterPro" id="IPR019658">
    <property type="entry name" value="DUF2515"/>
</dbReference>
<accession>A0A926RXA5</accession>
<dbReference type="RefSeq" id="WP_191159254.1">
    <property type="nucleotide sequence ID" value="NZ_JACXAI010000020.1"/>
</dbReference>
<organism evidence="1 2">
    <name type="scientific">Metabacillus arenae</name>
    <dbReference type="NCBI Taxonomy" id="2771434"/>
    <lineage>
        <taxon>Bacteria</taxon>
        <taxon>Bacillati</taxon>
        <taxon>Bacillota</taxon>
        <taxon>Bacilli</taxon>
        <taxon>Bacillales</taxon>
        <taxon>Bacillaceae</taxon>
        <taxon>Metabacillus</taxon>
    </lineage>
</organism>
<comment type="caution">
    <text evidence="1">The sequence shown here is derived from an EMBL/GenBank/DDBJ whole genome shotgun (WGS) entry which is preliminary data.</text>
</comment>